<dbReference type="Pfam" id="PF15365">
    <property type="entry name" value="PNRC"/>
    <property type="match status" value="1"/>
</dbReference>
<keyword evidence="3" id="KW-1185">Reference proteome</keyword>
<gene>
    <name evidence="2" type="ORF">QBC37DRAFT_275719</name>
</gene>
<protein>
    <recommendedName>
        <fullName evidence="4">Proteophosphoglycan 5</fullName>
    </recommendedName>
</protein>
<evidence type="ECO:0000313" key="3">
    <source>
        <dbReference type="Proteomes" id="UP001301769"/>
    </source>
</evidence>
<reference evidence="2" key="2">
    <citation type="submission" date="2023-05" db="EMBL/GenBank/DDBJ databases">
        <authorList>
            <consortium name="Lawrence Berkeley National Laboratory"/>
            <person name="Steindorff A."/>
            <person name="Hensen N."/>
            <person name="Bonometti L."/>
            <person name="Westerberg I."/>
            <person name="Brannstrom I.O."/>
            <person name="Guillou S."/>
            <person name="Cros-Aarteil S."/>
            <person name="Calhoun S."/>
            <person name="Haridas S."/>
            <person name="Kuo A."/>
            <person name="Mondo S."/>
            <person name="Pangilinan J."/>
            <person name="Riley R."/>
            <person name="Labutti K."/>
            <person name="Andreopoulos B."/>
            <person name="Lipzen A."/>
            <person name="Chen C."/>
            <person name="Yanf M."/>
            <person name="Daum C."/>
            <person name="Ng V."/>
            <person name="Clum A."/>
            <person name="Ohm R."/>
            <person name="Martin F."/>
            <person name="Silar P."/>
            <person name="Natvig D."/>
            <person name="Lalanne C."/>
            <person name="Gautier V."/>
            <person name="Ament-Velasquez S.L."/>
            <person name="Kruys A."/>
            <person name="Hutchinson M.I."/>
            <person name="Powell A.J."/>
            <person name="Barry K."/>
            <person name="Miller A.N."/>
            <person name="Grigoriev I.V."/>
            <person name="Debuchy R."/>
            <person name="Gladieux P."/>
            <person name="Thoren M.H."/>
            <person name="Johannesson H."/>
        </authorList>
    </citation>
    <scope>NUCLEOTIDE SEQUENCE</scope>
    <source>
        <strain evidence="2">PSN293</strain>
    </source>
</reference>
<evidence type="ECO:0008006" key="4">
    <source>
        <dbReference type="Google" id="ProtNLM"/>
    </source>
</evidence>
<feature type="region of interest" description="Disordered" evidence="1">
    <location>
        <begin position="1"/>
        <end position="116"/>
    </location>
</feature>
<feature type="compositionally biased region" description="Pro residues" evidence="1">
    <location>
        <begin position="166"/>
        <end position="178"/>
    </location>
</feature>
<comment type="caution">
    <text evidence="2">The sequence shown here is derived from an EMBL/GenBank/DDBJ whole genome shotgun (WGS) entry which is preliminary data.</text>
</comment>
<reference evidence="2" key="1">
    <citation type="journal article" date="2023" name="Mol. Phylogenet. Evol.">
        <title>Genome-scale phylogeny and comparative genomics of the fungal order Sordariales.</title>
        <authorList>
            <person name="Hensen N."/>
            <person name="Bonometti L."/>
            <person name="Westerberg I."/>
            <person name="Brannstrom I.O."/>
            <person name="Guillou S."/>
            <person name="Cros-Aarteil S."/>
            <person name="Calhoun S."/>
            <person name="Haridas S."/>
            <person name="Kuo A."/>
            <person name="Mondo S."/>
            <person name="Pangilinan J."/>
            <person name="Riley R."/>
            <person name="LaButti K."/>
            <person name="Andreopoulos B."/>
            <person name="Lipzen A."/>
            <person name="Chen C."/>
            <person name="Yan M."/>
            <person name="Daum C."/>
            <person name="Ng V."/>
            <person name="Clum A."/>
            <person name="Steindorff A."/>
            <person name="Ohm R.A."/>
            <person name="Martin F."/>
            <person name="Silar P."/>
            <person name="Natvig D.O."/>
            <person name="Lalanne C."/>
            <person name="Gautier V."/>
            <person name="Ament-Velasquez S.L."/>
            <person name="Kruys A."/>
            <person name="Hutchinson M.I."/>
            <person name="Powell A.J."/>
            <person name="Barry K."/>
            <person name="Miller A.N."/>
            <person name="Grigoriev I.V."/>
            <person name="Debuchy R."/>
            <person name="Gladieux P."/>
            <person name="Hiltunen Thoren M."/>
            <person name="Johannesson H."/>
        </authorList>
    </citation>
    <scope>NUCLEOTIDE SEQUENCE</scope>
    <source>
        <strain evidence="2">PSN293</strain>
    </source>
</reference>
<proteinExistence type="predicted"/>
<feature type="compositionally biased region" description="Basic residues" evidence="1">
    <location>
        <begin position="84"/>
        <end position="94"/>
    </location>
</feature>
<feature type="region of interest" description="Disordered" evidence="1">
    <location>
        <begin position="131"/>
        <end position="197"/>
    </location>
</feature>
<feature type="compositionally biased region" description="Polar residues" evidence="1">
    <location>
        <begin position="64"/>
        <end position="83"/>
    </location>
</feature>
<name>A0AAN6YFG3_9PEZI</name>
<accession>A0AAN6YFG3</accession>
<dbReference type="AlphaFoldDB" id="A0AAN6YFG3"/>
<sequence length="416" mass="45014">MQQQQQQQLPAHPLPSRTTPGRRRGANRQFGHSPGHKNYASENDMPTSTDYPFALELISPQPLTPQRQPKNSPGPASQPSNPRSKPRTTSKPKQKQASASPEEPKYGRTTPPQSVMPKSAAVAAFAGATFHASPAPSSLPIPSFFAKAPDSPLPVVRDLRRENLEPSPPPTDTEPPTPQHRVLASKENSQEESPLDIFFRADRAEKERARRASSANIFSTIPRPFSPPRQAQSPQEARTLPNGAGSLRARRPAGPLRTTSSGISSVELDGTPGKPMGPSFSTPYQERIRAARSGQKANQQHFFQEKTPPTSPPEQDGVSEELSDKLKRYLAIPSEPKDGNIQQTRPVTTSTFSTTTTMTTASTTFTSTSSGAQPVYGRHPTGHVLDMENTLRRMLKIDAGISLGNAGAAPASYQSS</sequence>
<dbReference type="EMBL" id="MU858055">
    <property type="protein sequence ID" value="KAK4218144.1"/>
    <property type="molecule type" value="Genomic_DNA"/>
</dbReference>
<dbReference type="GO" id="GO:0016071">
    <property type="term" value="P:mRNA metabolic process"/>
    <property type="evidence" value="ECO:0007669"/>
    <property type="project" value="UniProtKB-ARBA"/>
</dbReference>
<evidence type="ECO:0000313" key="2">
    <source>
        <dbReference type="EMBL" id="KAK4218144.1"/>
    </source>
</evidence>
<dbReference type="Proteomes" id="UP001301769">
    <property type="component" value="Unassembled WGS sequence"/>
</dbReference>
<evidence type="ECO:0000256" key="1">
    <source>
        <dbReference type="SAM" id="MobiDB-lite"/>
    </source>
</evidence>
<dbReference type="InterPro" id="IPR028322">
    <property type="entry name" value="PNRC-like_rgn"/>
</dbReference>
<organism evidence="2 3">
    <name type="scientific">Rhypophila decipiens</name>
    <dbReference type="NCBI Taxonomy" id="261697"/>
    <lineage>
        <taxon>Eukaryota</taxon>
        <taxon>Fungi</taxon>
        <taxon>Dikarya</taxon>
        <taxon>Ascomycota</taxon>
        <taxon>Pezizomycotina</taxon>
        <taxon>Sordariomycetes</taxon>
        <taxon>Sordariomycetidae</taxon>
        <taxon>Sordariales</taxon>
        <taxon>Naviculisporaceae</taxon>
        <taxon>Rhypophila</taxon>
    </lineage>
</organism>
<feature type="compositionally biased region" description="Low complexity" evidence="1">
    <location>
        <begin position="131"/>
        <end position="146"/>
    </location>
</feature>
<feature type="compositionally biased region" description="Polar residues" evidence="1">
    <location>
        <begin position="40"/>
        <end position="50"/>
    </location>
</feature>
<feature type="region of interest" description="Disordered" evidence="1">
    <location>
        <begin position="210"/>
        <end position="355"/>
    </location>
</feature>